<evidence type="ECO:0000313" key="13">
    <source>
        <dbReference type="Ensembl" id="ENSAOWP00000015297.1"/>
    </source>
</evidence>
<dbReference type="AlphaFoldDB" id="A0A8B9PPP5"/>
<dbReference type="Gene3D" id="3.30.160.60">
    <property type="entry name" value="Classic Zinc Finger"/>
    <property type="match status" value="3"/>
</dbReference>
<evidence type="ECO:0000256" key="7">
    <source>
        <dbReference type="ARBA" id="ARBA00023125"/>
    </source>
</evidence>
<feature type="region of interest" description="Disordered" evidence="11">
    <location>
        <begin position="301"/>
        <end position="378"/>
    </location>
</feature>
<dbReference type="InterPro" id="IPR013087">
    <property type="entry name" value="Znf_C2H2_type"/>
</dbReference>
<dbReference type="Proteomes" id="UP000694424">
    <property type="component" value="Unplaced"/>
</dbReference>
<feature type="region of interest" description="Disordered" evidence="11">
    <location>
        <begin position="44"/>
        <end position="192"/>
    </location>
</feature>
<evidence type="ECO:0000259" key="12">
    <source>
        <dbReference type="PROSITE" id="PS50157"/>
    </source>
</evidence>
<evidence type="ECO:0000256" key="3">
    <source>
        <dbReference type="ARBA" id="ARBA00022737"/>
    </source>
</evidence>
<keyword evidence="4 10" id="KW-0863">Zinc-finger</keyword>
<feature type="compositionally biased region" description="Low complexity" evidence="11">
    <location>
        <begin position="352"/>
        <end position="371"/>
    </location>
</feature>
<dbReference type="SMART" id="SM00355">
    <property type="entry name" value="ZnF_C2H2"/>
    <property type="match status" value="3"/>
</dbReference>
<feature type="region of interest" description="Disordered" evidence="11">
    <location>
        <begin position="1"/>
        <end position="25"/>
    </location>
</feature>
<feature type="compositionally biased region" description="Basic and acidic residues" evidence="11">
    <location>
        <begin position="306"/>
        <end position="320"/>
    </location>
</feature>
<feature type="domain" description="C2H2-type" evidence="12">
    <location>
        <begin position="252"/>
        <end position="279"/>
    </location>
</feature>
<keyword evidence="3" id="KW-0677">Repeat</keyword>
<dbReference type="PANTHER" id="PTHR24392">
    <property type="entry name" value="ZINC FINGER PROTEIN"/>
    <property type="match status" value="1"/>
</dbReference>
<feature type="compositionally biased region" description="Low complexity" evidence="11">
    <location>
        <begin position="96"/>
        <end position="123"/>
    </location>
</feature>
<name>A0A8B9PPP5_APTOW</name>
<dbReference type="InterPro" id="IPR036236">
    <property type="entry name" value="Znf_C2H2_sf"/>
</dbReference>
<dbReference type="Ensembl" id="ENSAOWT00000017362.1">
    <property type="protein sequence ID" value="ENSAOWP00000015297.1"/>
    <property type="gene ID" value="ENSAOWG00000010418.1"/>
</dbReference>
<dbReference type="FunFam" id="3.30.160.60:FF:000049">
    <property type="entry name" value="transcriptional repressor CTCF isoform X1"/>
    <property type="match status" value="1"/>
</dbReference>
<dbReference type="GO" id="GO:0003677">
    <property type="term" value="F:DNA binding"/>
    <property type="evidence" value="ECO:0007669"/>
    <property type="project" value="UniProtKB-KW"/>
</dbReference>
<dbReference type="PROSITE" id="PS50157">
    <property type="entry name" value="ZINC_FINGER_C2H2_2"/>
    <property type="match status" value="2"/>
</dbReference>
<reference evidence="13" key="1">
    <citation type="submission" date="2025-08" db="UniProtKB">
        <authorList>
            <consortium name="Ensembl"/>
        </authorList>
    </citation>
    <scope>IDENTIFICATION</scope>
</reference>
<keyword evidence="6" id="KW-0805">Transcription regulation</keyword>
<evidence type="ECO:0000256" key="8">
    <source>
        <dbReference type="ARBA" id="ARBA00023163"/>
    </source>
</evidence>
<evidence type="ECO:0000256" key="4">
    <source>
        <dbReference type="ARBA" id="ARBA00022771"/>
    </source>
</evidence>
<dbReference type="FunFam" id="3.30.160.60:FF:000123">
    <property type="entry name" value="transcriptional repressor CTCF isoform X1"/>
    <property type="match status" value="1"/>
</dbReference>
<feature type="domain" description="C2H2-type" evidence="12">
    <location>
        <begin position="224"/>
        <end position="251"/>
    </location>
</feature>
<keyword evidence="7" id="KW-0238">DNA-binding</keyword>
<organism evidence="13 14">
    <name type="scientific">Apteryx owenii</name>
    <name type="common">Little spotted kiwi</name>
    <dbReference type="NCBI Taxonomy" id="8824"/>
    <lineage>
        <taxon>Eukaryota</taxon>
        <taxon>Metazoa</taxon>
        <taxon>Chordata</taxon>
        <taxon>Craniata</taxon>
        <taxon>Vertebrata</taxon>
        <taxon>Euteleostomi</taxon>
        <taxon>Archelosauria</taxon>
        <taxon>Archosauria</taxon>
        <taxon>Dinosauria</taxon>
        <taxon>Saurischia</taxon>
        <taxon>Theropoda</taxon>
        <taxon>Coelurosauria</taxon>
        <taxon>Aves</taxon>
        <taxon>Palaeognathae</taxon>
        <taxon>Apterygiformes</taxon>
        <taxon>Apterygidae</taxon>
        <taxon>Apteryx</taxon>
    </lineage>
</organism>
<keyword evidence="2" id="KW-0479">Metal-binding</keyword>
<evidence type="ECO:0000256" key="9">
    <source>
        <dbReference type="ARBA" id="ARBA00023242"/>
    </source>
</evidence>
<keyword evidence="8" id="KW-0804">Transcription</keyword>
<keyword evidence="5" id="KW-0862">Zinc</keyword>
<evidence type="ECO:0000256" key="5">
    <source>
        <dbReference type="ARBA" id="ARBA00022833"/>
    </source>
</evidence>
<dbReference type="PROSITE" id="PS00028">
    <property type="entry name" value="ZINC_FINGER_C2H2_1"/>
    <property type="match status" value="1"/>
</dbReference>
<keyword evidence="9" id="KW-0539">Nucleus</keyword>
<evidence type="ECO:0000256" key="1">
    <source>
        <dbReference type="ARBA" id="ARBA00004123"/>
    </source>
</evidence>
<sequence>MPAHDSPSSFPAQGARGASCSSPAARIGAVPRCAAEERAVAALGNAQAQRQSVPGRGSGGSQPHRNRPQGGPPPSCPPALTAPHVPVLAVSSRSHGPALGASQAAAATQSCCPRPRTATSPRRSQPRKEPGLGRPSPCPASATGTCPGSSGHVALPLRTHPHDPPDPLQRPRSPQAPAPATAPGSLPQRQGAAHPHVPACPCPIPGDCLQCAGAEGGRSQRIVYSCQLCPFASHYSSHLKRHMKTHNGEKPFACPQCAYASAQLVNLTRHLRTHTGENQDKPFQCAACDYRCNQSRNLKRHMLSHRLPEGEGSHRRDKDPGNGVGGGDQPWGHPTAQPGAGGGGDPAPLLPPRATSHHPPSCQSQRSPSSPWGLPGLA</sequence>
<dbReference type="Pfam" id="PF00096">
    <property type="entry name" value="zf-C2H2"/>
    <property type="match status" value="2"/>
</dbReference>
<comment type="subcellular location">
    <subcellularLocation>
        <location evidence="1">Nucleus</location>
    </subcellularLocation>
</comment>
<evidence type="ECO:0000256" key="6">
    <source>
        <dbReference type="ARBA" id="ARBA00023015"/>
    </source>
</evidence>
<feature type="compositionally biased region" description="Low complexity" evidence="11">
    <location>
        <begin position="170"/>
        <end position="183"/>
    </location>
</feature>
<evidence type="ECO:0000256" key="2">
    <source>
        <dbReference type="ARBA" id="ARBA00022723"/>
    </source>
</evidence>
<feature type="compositionally biased region" description="Polar residues" evidence="11">
    <location>
        <begin position="1"/>
        <end position="11"/>
    </location>
</feature>
<evidence type="ECO:0000256" key="10">
    <source>
        <dbReference type="PROSITE-ProRule" id="PRU00042"/>
    </source>
</evidence>
<dbReference type="PANTHER" id="PTHR24392:SF56">
    <property type="entry name" value="ZINC FINGER PROTEIN 510"/>
    <property type="match status" value="1"/>
</dbReference>
<evidence type="ECO:0000313" key="14">
    <source>
        <dbReference type="Proteomes" id="UP000694424"/>
    </source>
</evidence>
<proteinExistence type="predicted"/>
<evidence type="ECO:0000256" key="11">
    <source>
        <dbReference type="SAM" id="MobiDB-lite"/>
    </source>
</evidence>
<protein>
    <recommendedName>
        <fullName evidence="12">C2H2-type domain-containing protein</fullName>
    </recommendedName>
</protein>
<dbReference type="GO" id="GO:0005634">
    <property type="term" value="C:nucleus"/>
    <property type="evidence" value="ECO:0007669"/>
    <property type="project" value="UniProtKB-SubCell"/>
</dbReference>
<keyword evidence="14" id="KW-1185">Reference proteome</keyword>
<reference evidence="13" key="2">
    <citation type="submission" date="2025-09" db="UniProtKB">
        <authorList>
            <consortium name="Ensembl"/>
        </authorList>
    </citation>
    <scope>IDENTIFICATION</scope>
</reference>
<dbReference type="GO" id="GO:0008270">
    <property type="term" value="F:zinc ion binding"/>
    <property type="evidence" value="ECO:0007669"/>
    <property type="project" value="UniProtKB-KW"/>
</dbReference>
<dbReference type="SUPFAM" id="SSF57667">
    <property type="entry name" value="beta-beta-alpha zinc fingers"/>
    <property type="match status" value="2"/>
</dbReference>
<accession>A0A8B9PPP5</accession>